<proteinExistence type="predicted"/>
<name>A0A7L5BGU8_9HYPH</name>
<evidence type="ECO:0000313" key="2">
    <source>
        <dbReference type="Proteomes" id="UP000464865"/>
    </source>
</evidence>
<dbReference type="RefSeq" id="WP_164056315.1">
    <property type="nucleotide sequence ID" value="NZ_CP048632.1"/>
</dbReference>
<sequence length="79" mass="8627">MGEVVYKDGDRILSERGQNQDCIECLEGLLEKAKGGEICGVAVAIQYSDRSTGETVAGFIWNRCVIGSLAFLTKRLTQD</sequence>
<accession>A0A7L5BGU8</accession>
<dbReference type="KEGG" id="roy:G3A56_09160"/>
<dbReference type="EMBL" id="CP048632">
    <property type="protein sequence ID" value="QIB38137.1"/>
    <property type="molecule type" value="Genomic_DNA"/>
</dbReference>
<keyword evidence="2" id="KW-1185">Reference proteome</keyword>
<evidence type="ECO:0000313" key="1">
    <source>
        <dbReference type="EMBL" id="QIB38137.1"/>
    </source>
</evidence>
<organism evidence="1 2">
    <name type="scientific">Rhizobium oryzihabitans</name>
    <dbReference type="NCBI Taxonomy" id="2267833"/>
    <lineage>
        <taxon>Bacteria</taxon>
        <taxon>Pseudomonadati</taxon>
        <taxon>Pseudomonadota</taxon>
        <taxon>Alphaproteobacteria</taxon>
        <taxon>Hyphomicrobiales</taxon>
        <taxon>Rhizobiaceae</taxon>
        <taxon>Rhizobium/Agrobacterium group</taxon>
        <taxon>Rhizobium</taxon>
    </lineage>
</organism>
<dbReference type="Proteomes" id="UP000464865">
    <property type="component" value="Chromosome M15-11"/>
</dbReference>
<protein>
    <submittedName>
        <fullName evidence="1">Uncharacterized protein</fullName>
    </submittedName>
</protein>
<gene>
    <name evidence="1" type="ORF">G3A56_09160</name>
</gene>
<dbReference type="AlphaFoldDB" id="A0A7L5BGU8"/>
<reference evidence="1 2" key="1">
    <citation type="submission" date="2020-02" db="EMBL/GenBank/DDBJ databases">
        <title>Plant-Promoting Endophytic Bacterium Rhizobium oryzihabitans sp. nov., Isolated from the Root of Rice.</title>
        <authorList>
            <person name="zhao J."/>
            <person name="Zhang G."/>
        </authorList>
    </citation>
    <scope>NUCLEOTIDE SEQUENCE [LARGE SCALE GENOMIC DNA]</scope>
    <source>
        <strain evidence="1 2">M15</strain>
    </source>
</reference>